<organism evidence="3 4">
    <name type="scientific">Georgenia wutianyii</name>
    <dbReference type="NCBI Taxonomy" id="2585135"/>
    <lineage>
        <taxon>Bacteria</taxon>
        <taxon>Bacillati</taxon>
        <taxon>Actinomycetota</taxon>
        <taxon>Actinomycetes</taxon>
        <taxon>Micrococcales</taxon>
        <taxon>Bogoriellaceae</taxon>
        <taxon>Georgenia</taxon>
    </lineage>
</organism>
<reference evidence="3 4" key="1">
    <citation type="submission" date="2019-05" db="EMBL/GenBank/DDBJ databases">
        <title>Georgenia *** sp. nov., and Georgenia *** sp. nov., isolated from the intestinal contents of plateau pika (Ochotona curzoniae) in the Qinghai-Tibet plateau of China.</title>
        <authorList>
            <person name="Tian Z."/>
        </authorList>
    </citation>
    <scope>NUCLEOTIDE SEQUENCE [LARGE SCALE GENOMIC DNA]</scope>
    <source>
        <strain evidence="3 4">Z294</strain>
    </source>
</reference>
<keyword evidence="4" id="KW-1185">Reference proteome</keyword>
<evidence type="ECO:0000256" key="1">
    <source>
        <dbReference type="SAM" id="MobiDB-lite"/>
    </source>
</evidence>
<feature type="domain" description="HTH cro/C1-type" evidence="2">
    <location>
        <begin position="127"/>
        <end position="157"/>
    </location>
</feature>
<dbReference type="Pfam" id="PF13560">
    <property type="entry name" value="HTH_31"/>
    <property type="match status" value="1"/>
</dbReference>
<protein>
    <submittedName>
        <fullName evidence="3">Helix-turn-helix transcriptional regulator</fullName>
    </submittedName>
</protein>
<gene>
    <name evidence="3" type="ORF">FE251_14920</name>
</gene>
<evidence type="ECO:0000313" key="3">
    <source>
        <dbReference type="EMBL" id="QDB80518.1"/>
    </source>
</evidence>
<feature type="region of interest" description="Disordered" evidence="1">
    <location>
        <begin position="247"/>
        <end position="272"/>
    </location>
</feature>
<evidence type="ECO:0000259" key="2">
    <source>
        <dbReference type="PROSITE" id="PS50943"/>
    </source>
</evidence>
<evidence type="ECO:0000313" key="4">
    <source>
        <dbReference type="Proteomes" id="UP000313948"/>
    </source>
</evidence>
<dbReference type="SUPFAM" id="SSF47413">
    <property type="entry name" value="lambda repressor-like DNA-binding domains"/>
    <property type="match status" value="1"/>
</dbReference>
<feature type="compositionally biased region" description="Basic and acidic residues" evidence="1">
    <location>
        <begin position="255"/>
        <end position="266"/>
    </location>
</feature>
<dbReference type="InterPro" id="IPR010982">
    <property type="entry name" value="Lambda_DNA-bd_dom_sf"/>
</dbReference>
<dbReference type="InterPro" id="IPR001387">
    <property type="entry name" value="Cro/C1-type_HTH"/>
</dbReference>
<dbReference type="EMBL" id="CP040899">
    <property type="protein sequence ID" value="QDB80518.1"/>
    <property type="molecule type" value="Genomic_DNA"/>
</dbReference>
<feature type="region of interest" description="Disordered" evidence="1">
    <location>
        <begin position="74"/>
        <end position="107"/>
    </location>
</feature>
<dbReference type="Proteomes" id="UP000313948">
    <property type="component" value="Chromosome"/>
</dbReference>
<dbReference type="SMART" id="SM00530">
    <property type="entry name" value="HTH_XRE"/>
    <property type="match status" value="1"/>
</dbReference>
<dbReference type="CDD" id="cd00093">
    <property type="entry name" value="HTH_XRE"/>
    <property type="match status" value="1"/>
</dbReference>
<name>A0ABX5VR25_9MICO</name>
<accession>A0ABX5VR25</accession>
<dbReference type="PROSITE" id="PS50943">
    <property type="entry name" value="HTH_CROC1"/>
    <property type="match status" value="1"/>
</dbReference>
<dbReference type="Gene3D" id="1.10.260.40">
    <property type="entry name" value="lambda repressor-like DNA-binding domains"/>
    <property type="match status" value="1"/>
</dbReference>
<proteinExistence type="predicted"/>
<sequence length="272" mass="29866">MEEMVASTTRLSAVPSSAAALAGAVTSVSAMDGTSAARAMRRVAVLRWCICLPPAVRNCRGSRTLRRWRYGNVTSSLRTPPRRAGPQSDALHPGPQGRGSVPTPRRARVHGHRMATVPFHEQVGLVLRATRRELGMSQRAFAEAAGVPKSTLARVERSALGCSLELVLDLLGRTGHSLGVVGADGELVTRWTPTDLRARDRSDRRFPAHREVREVPRMANAPLWWVLHEFLGTGRCGPQPRWTAEGFAIPPGTRFGREPRPREPGEGLRWPY</sequence>